<sequence length="73" mass="8469">MLSLVVYFFRECACDQHRTNQHCPGRGRGSCILLEQNENYPYKLLTCALLDTDRSNKTALTADEKRHLAVYIY</sequence>
<evidence type="ECO:0000313" key="2">
    <source>
        <dbReference type="Proteomes" id="UP001162483"/>
    </source>
</evidence>
<dbReference type="Proteomes" id="UP001162483">
    <property type="component" value="Unassembled WGS sequence"/>
</dbReference>
<name>A0ABN9F6R7_9NEOB</name>
<evidence type="ECO:0000313" key="1">
    <source>
        <dbReference type="EMBL" id="CAI9591301.1"/>
    </source>
</evidence>
<protein>
    <submittedName>
        <fullName evidence="1">Uncharacterized protein</fullName>
    </submittedName>
</protein>
<keyword evidence="2" id="KW-1185">Reference proteome</keyword>
<dbReference type="EMBL" id="CATNWA010016265">
    <property type="protein sequence ID" value="CAI9591301.1"/>
    <property type="molecule type" value="Genomic_DNA"/>
</dbReference>
<comment type="caution">
    <text evidence="1">The sequence shown here is derived from an EMBL/GenBank/DDBJ whole genome shotgun (WGS) entry which is preliminary data.</text>
</comment>
<reference evidence="1" key="1">
    <citation type="submission" date="2023-05" db="EMBL/GenBank/DDBJ databases">
        <authorList>
            <person name="Stuckert A."/>
        </authorList>
    </citation>
    <scope>NUCLEOTIDE SEQUENCE</scope>
</reference>
<accession>A0ABN9F6R7</accession>
<proteinExistence type="predicted"/>
<organism evidence="1 2">
    <name type="scientific">Staurois parvus</name>
    <dbReference type="NCBI Taxonomy" id="386267"/>
    <lineage>
        <taxon>Eukaryota</taxon>
        <taxon>Metazoa</taxon>
        <taxon>Chordata</taxon>
        <taxon>Craniata</taxon>
        <taxon>Vertebrata</taxon>
        <taxon>Euteleostomi</taxon>
        <taxon>Amphibia</taxon>
        <taxon>Batrachia</taxon>
        <taxon>Anura</taxon>
        <taxon>Neobatrachia</taxon>
        <taxon>Ranoidea</taxon>
        <taxon>Ranidae</taxon>
        <taxon>Staurois</taxon>
    </lineage>
</organism>
<gene>
    <name evidence="1" type="ORF">SPARVUS_LOCUS11191529</name>
</gene>